<dbReference type="PANTHER" id="PTHR34203:SF15">
    <property type="entry name" value="SLL1173 PROTEIN"/>
    <property type="match status" value="1"/>
</dbReference>
<dbReference type="Pfam" id="PF05050">
    <property type="entry name" value="Methyltransf_21"/>
    <property type="match status" value="1"/>
</dbReference>
<accession>A0A1F6PEV5</accession>
<comment type="caution">
    <text evidence="2">The sequence shown here is derived from an EMBL/GenBank/DDBJ whole genome shotgun (WGS) entry which is preliminary data.</text>
</comment>
<dbReference type="InterPro" id="IPR006342">
    <property type="entry name" value="FkbM_mtfrase"/>
</dbReference>
<dbReference type="NCBIfam" id="TIGR01444">
    <property type="entry name" value="fkbM_fam"/>
    <property type="match status" value="1"/>
</dbReference>
<dbReference type="AlphaFoldDB" id="A0A1F6PEV5"/>
<dbReference type="Gene3D" id="3.40.50.150">
    <property type="entry name" value="Vaccinia Virus protein VP39"/>
    <property type="match status" value="1"/>
</dbReference>
<proteinExistence type="predicted"/>
<gene>
    <name evidence="2" type="ORF">A2538_04480</name>
</gene>
<organism evidence="2 3">
    <name type="scientific">Candidatus Magasanikbacteria bacterium RIFOXYD2_FULL_41_14</name>
    <dbReference type="NCBI Taxonomy" id="1798709"/>
    <lineage>
        <taxon>Bacteria</taxon>
        <taxon>Candidatus Magasanikiibacteriota</taxon>
    </lineage>
</organism>
<dbReference type="SUPFAM" id="SSF53335">
    <property type="entry name" value="S-adenosyl-L-methionine-dependent methyltransferases"/>
    <property type="match status" value="1"/>
</dbReference>
<dbReference type="EMBL" id="MFRE01000006">
    <property type="protein sequence ID" value="OGH94658.1"/>
    <property type="molecule type" value="Genomic_DNA"/>
</dbReference>
<dbReference type="InterPro" id="IPR029063">
    <property type="entry name" value="SAM-dependent_MTases_sf"/>
</dbReference>
<name>A0A1F6PEV5_9BACT</name>
<feature type="domain" description="Methyltransferase FkbM" evidence="1">
    <location>
        <begin position="49"/>
        <end position="204"/>
    </location>
</feature>
<dbReference type="STRING" id="1798709.A2538_04480"/>
<protein>
    <recommendedName>
        <fullName evidence="1">Methyltransferase FkbM domain-containing protein</fullName>
    </recommendedName>
</protein>
<evidence type="ECO:0000259" key="1">
    <source>
        <dbReference type="Pfam" id="PF05050"/>
    </source>
</evidence>
<dbReference type="InterPro" id="IPR052514">
    <property type="entry name" value="SAM-dependent_MTase"/>
</dbReference>
<sequence length="228" mass="25632">MLRQLNFEGHKITFEERDEVDRSVAAEIFKFREYRAAETTVKTAKLIVDVGAHVGLFTLYCRALNPTAKIVALEPEPNNFLRLTSSLALNSVIGVLTEPVALASKTGYARLIISDDSHNHHLGHDNAPGEGLAVKTVSLSSLKKQKKIGQIDLIKMDIEGGEYDILENWTAVDFAGINHIILEYHDIKKNGRQILEKILRENGFGVQVFPSKFSRRLGFIWAHNKRIK</sequence>
<reference evidence="2 3" key="1">
    <citation type="journal article" date="2016" name="Nat. Commun.">
        <title>Thousands of microbial genomes shed light on interconnected biogeochemical processes in an aquifer system.</title>
        <authorList>
            <person name="Anantharaman K."/>
            <person name="Brown C.T."/>
            <person name="Hug L.A."/>
            <person name="Sharon I."/>
            <person name="Castelle C.J."/>
            <person name="Probst A.J."/>
            <person name="Thomas B.C."/>
            <person name="Singh A."/>
            <person name="Wilkins M.J."/>
            <person name="Karaoz U."/>
            <person name="Brodie E.L."/>
            <person name="Williams K.H."/>
            <person name="Hubbard S.S."/>
            <person name="Banfield J.F."/>
        </authorList>
    </citation>
    <scope>NUCLEOTIDE SEQUENCE [LARGE SCALE GENOMIC DNA]</scope>
</reference>
<dbReference type="Proteomes" id="UP000178254">
    <property type="component" value="Unassembled WGS sequence"/>
</dbReference>
<evidence type="ECO:0000313" key="2">
    <source>
        <dbReference type="EMBL" id="OGH94658.1"/>
    </source>
</evidence>
<dbReference type="PANTHER" id="PTHR34203">
    <property type="entry name" value="METHYLTRANSFERASE, FKBM FAMILY PROTEIN"/>
    <property type="match status" value="1"/>
</dbReference>
<evidence type="ECO:0000313" key="3">
    <source>
        <dbReference type="Proteomes" id="UP000178254"/>
    </source>
</evidence>